<protein>
    <submittedName>
        <fullName evidence="1">Uncharacterized protein</fullName>
    </submittedName>
</protein>
<accession>A0A5B0QBY3</accession>
<evidence type="ECO:0000313" key="1">
    <source>
        <dbReference type="EMBL" id="KAA1110728.1"/>
    </source>
</evidence>
<name>A0A5B0QBY3_PUCGR</name>
<dbReference type="EMBL" id="VSWC01000027">
    <property type="protein sequence ID" value="KAA1110728.1"/>
    <property type="molecule type" value="Genomic_DNA"/>
</dbReference>
<reference evidence="1 2" key="1">
    <citation type="submission" date="2019-05" db="EMBL/GenBank/DDBJ databases">
        <title>Emergence of the Ug99 lineage of the wheat stem rust pathogen through somatic hybridization.</title>
        <authorList>
            <person name="Li F."/>
            <person name="Upadhyaya N.M."/>
            <person name="Sperschneider J."/>
            <person name="Matny O."/>
            <person name="Nguyen-Phuc H."/>
            <person name="Mago R."/>
            <person name="Raley C."/>
            <person name="Miller M.E."/>
            <person name="Silverstein K.A.T."/>
            <person name="Henningsen E."/>
            <person name="Hirsch C.D."/>
            <person name="Visser B."/>
            <person name="Pretorius Z.A."/>
            <person name="Steffenson B.J."/>
            <person name="Schwessinger B."/>
            <person name="Dodds P.N."/>
            <person name="Figueroa M."/>
        </authorList>
    </citation>
    <scope>NUCLEOTIDE SEQUENCE [LARGE SCALE GENOMIC DNA]</scope>
    <source>
        <strain evidence="1">21-0</strain>
    </source>
</reference>
<proteinExistence type="predicted"/>
<comment type="caution">
    <text evidence="1">The sequence shown here is derived from an EMBL/GenBank/DDBJ whole genome shotgun (WGS) entry which is preliminary data.</text>
</comment>
<organism evidence="1 2">
    <name type="scientific">Puccinia graminis f. sp. tritici</name>
    <dbReference type="NCBI Taxonomy" id="56615"/>
    <lineage>
        <taxon>Eukaryota</taxon>
        <taxon>Fungi</taxon>
        <taxon>Dikarya</taxon>
        <taxon>Basidiomycota</taxon>
        <taxon>Pucciniomycotina</taxon>
        <taxon>Pucciniomycetes</taxon>
        <taxon>Pucciniales</taxon>
        <taxon>Pucciniaceae</taxon>
        <taxon>Puccinia</taxon>
    </lineage>
</organism>
<sequence length="66" mass="7650">MPRSSERAESIRNIRRIFSLHITQAAFESRYNNSDGESSTTEDSDIEELVMTLISIKKKQYLAERV</sequence>
<dbReference type="AlphaFoldDB" id="A0A5B0QBY3"/>
<keyword evidence="2" id="KW-1185">Reference proteome</keyword>
<evidence type="ECO:0000313" key="2">
    <source>
        <dbReference type="Proteomes" id="UP000324748"/>
    </source>
</evidence>
<dbReference type="Proteomes" id="UP000324748">
    <property type="component" value="Unassembled WGS sequence"/>
</dbReference>
<gene>
    <name evidence="1" type="ORF">PGT21_030417</name>
</gene>